<organism evidence="3 4">
    <name type="scientific">Paroceanicella profunda</name>
    <dbReference type="NCBI Taxonomy" id="2579971"/>
    <lineage>
        <taxon>Bacteria</taxon>
        <taxon>Pseudomonadati</taxon>
        <taxon>Pseudomonadota</taxon>
        <taxon>Alphaproteobacteria</taxon>
        <taxon>Rhodobacterales</taxon>
        <taxon>Paracoccaceae</taxon>
        <taxon>Paroceanicella</taxon>
    </lineage>
</organism>
<accession>A0A5B8FH03</accession>
<dbReference type="Gene3D" id="3.10.129.10">
    <property type="entry name" value="Hotdog Thioesterase"/>
    <property type="match status" value="1"/>
</dbReference>
<reference evidence="3 4" key="1">
    <citation type="submission" date="2019-06" db="EMBL/GenBank/DDBJ databases">
        <title>Genome sequence of Rhodobacteraceae bacterium D4M1.</title>
        <authorList>
            <person name="Cao J."/>
        </authorList>
    </citation>
    <scope>NUCLEOTIDE SEQUENCE [LARGE SCALE GENOMIC DNA]</scope>
    <source>
        <strain evidence="3 4">D4M1</strain>
    </source>
</reference>
<dbReference type="PANTHER" id="PTHR28152:SF1">
    <property type="entry name" value="HYDROXYACYL-THIOESTER DEHYDRATASE TYPE 2, MITOCHONDRIAL"/>
    <property type="match status" value="1"/>
</dbReference>
<dbReference type="GO" id="GO:0019171">
    <property type="term" value="F:(3R)-hydroxyacyl-[acyl-carrier-protein] dehydratase activity"/>
    <property type="evidence" value="ECO:0007669"/>
    <property type="project" value="TreeGrafter"/>
</dbReference>
<proteinExistence type="predicted"/>
<evidence type="ECO:0000313" key="3">
    <source>
        <dbReference type="EMBL" id="QDL91627.1"/>
    </source>
</evidence>
<sequence>MPDPRDPSIRTDRIDPERAAAMHATFALTGSPPGPGDLLPPFWHWCQFWDIHPPGALGRDGHPRPGLALPDTGLPRRMWAGGRLEWHAPLRIGAPAERRSRVLSTTRKAGRSGPLAFVTLRHEIFSEDGLAVTEEQDIVYREDPRPGDATPQPGPAPRDETARESHRFDGTALFRYSALTFNGHRIHYDIDYCREVEGYPGLVVHGPILAQLMIRMAGRMLPRLARFSFRAASPVFHTETFETCARPEGTGLALWVRGPDGRLAMTATASPTPGDPA</sequence>
<dbReference type="SUPFAM" id="SSF54637">
    <property type="entry name" value="Thioesterase/thiol ester dehydrase-isomerase"/>
    <property type="match status" value="2"/>
</dbReference>
<evidence type="ECO:0000259" key="2">
    <source>
        <dbReference type="Pfam" id="PF13452"/>
    </source>
</evidence>
<dbReference type="PANTHER" id="PTHR28152">
    <property type="entry name" value="HYDROXYACYL-THIOESTER DEHYDRATASE TYPE 2, MITOCHONDRIAL"/>
    <property type="match status" value="1"/>
</dbReference>
<dbReference type="Pfam" id="PF13452">
    <property type="entry name" value="FAS1_DH_region"/>
    <property type="match status" value="1"/>
</dbReference>
<keyword evidence="4" id="KW-1185">Reference proteome</keyword>
<dbReference type="RefSeq" id="WP_138572319.1">
    <property type="nucleotide sequence ID" value="NZ_CP040818.1"/>
</dbReference>
<evidence type="ECO:0000313" key="4">
    <source>
        <dbReference type="Proteomes" id="UP000305888"/>
    </source>
</evidence>
<dbReference type="InterPro" id="IPR039569">
    <property type="entry name" value="FAS1-like_DH_region"/>
</dbReference>
<evidence type="ECO:0000256" key="1">
    <source>
        <dbReference type="SAM" id="MobiDB-lite"/>
    </source>
</evidence>
<feature type="region of interest" description="Disordered" evidence="1">
    <location>
        <begin position="141"/>
        <end position="164"/>
    </location>
</feature>
<dbReference type="InterPro" id="IPR029069">
    <property type="entry name" value="HotDog_dom_sf"/>
</dbReference>
<dbReference type="InterPro" id="IPR052741">
    <property type="entry name" value="Mitochondrial_HTD2"/>
</dbReference>
<name>A0A5B8FH03_9RHOB</name>
<dbReference type="OrthoDB" id="7183822at2"/>
<gene>
    <name evidence="3" type="ORF">FDP22_07400</name>
</gene>
<dbReference type="EMBL" id="CP040818">
    <property type="protein sequence ID" value="QDL91627.1"/>
    <property type="molecule type" value="Genomic_DNA"/>
</dbReference>
<dbReference type="KEGG" id="ppru:FDP22_07400"/>
<feature type="domain" description="FAS1-like dehydratase" evidence="2">
    <location>
        <begin position="69"/>
        <end position="134"/>
    </location>
</feature>
<dbReference type="Proteomes" id="UP000305888">
    <property type="component" value="Chromosome"/>
</dbReference>
<dbReference type="AlphaFoldDB" id="A0A5B8FH03"/>
<protein>
    <submittedName>
        <fullName evidence="3">Acyl dehydratase</fullName>
    </submittedName>
</protein>